<evidence type="ECO:0000259" key="1">
    <source>
        <dbReference type="Pfam" id="PF01656"/>
    </source>
</evidence>
<dbReference type="InterPro" id="IPR002586">
    <property type="entry name" value="CobQ/CobB/MinD/ParA_Nub-bd_dom"/>
</dbReference>
<gene>
    <name evidence="2" type="ORF">GCM10008939_11310</name>
</gene>
<dbReference type="PANTHER" id="PTHR13696:SF96">
    <property type="entry name" value="COBQ_COBB_MIND_PARA NUCLEOTIDE BINDING DOMAIN-CONTAINING PROTEIN"/>
    <property type="match status" value="1"/>
</dbReference>
<dbReference type="InterPro" id="IPR027417">
    <property type="entry name" value="P-loop_NTPase"/>
</dbReference>
<feature type="domain" description="CobQ/CobB/MinD/ParA nucleotide binding" evidence="1">
    <location>
        <begin position="2"/>
        <end position="168"/>
    </location>
</feature>
<proteinExistence type="predicted"/>
<evidence type="ECO:0000313" key="2">
    <source>
        <dbReference type="EMBL" id="GGJ68607.1"/>
    </source>
</evidence>
<dbReference type="EMBL" id="BMOE01000003">
    <property type="protein sequence ID" value="GGJ68607.1"/>
    <property type="molecule type" value="Genomic_DNA"/>
</dbReference>
<accession>A0A917UMP8</accession>
<keyword evidence="3" id="KW-1185">Reference proteome</keyword>
<comment type="caution">
    <text evidence="2">The sequence shown here is derived from an EMBL/GenBank/DDBJ whole genome shotgun (WGS) entry which is preliminary data.</text>
</comment>
<sequence length="205" mass="21428">MISVASLKGGVGKTTTAIHIAAHLALAGQRVLLADGDRIRTATAWARGGNLPFPVLPITALARGVSQYDAVVMDTEGGVENGKLVEYAQSSDLIVLPTSPDINGLDGASQTAEVLRAGGVPSTQSAALLTMVRPGGMKDINARRGLQEMGLPVLKASVRISEAFRDASNGAVLVRDVKSDVAPKCWRDYQDVTAELIARITGRIA</sequence>
<dbReference type="PIRSF" id="PIRSF009320">
    <property type="entry name" value="Nuc_binding_HP_1000"/>
    <property type="match status" value="1"/>
</dbReference>
<dbReference type="Pfam" id="PF01656">
    <property type="entry name" value="CbiA"/>
    <property type="match status" value="1"/>
</dbReference>
<dbReference type="PANTHER" id="PTHR13696">
    <property type="entry name" value="P-LOOP CONTAINING NUCLEOSIDE TRIPHOSPHATE HYDROLASE"/>
    <property type="match status" value="1"/>
</dbReference>
<protein>
    <submittedName>
        <fullName evidence="2">Chromosome partitioning protein ParA</fullName>
    </submittedName>
</protein>
<dbReference type="InterPro" id="IPR050678">
    <property type="entry name" value="DNA_Partitioning_ATPase"/>
</dbReference>
<name>A0A917UMP8_9DEIO</name>
<dbReference type="CDD" id="cd02042">
    <property type="entry name" value="ParAB_family"/>
    <property type="match status" value="1"/>
</dbReference>
<dbReference type="AlphaFoldDB" id="A0A917UMP8"/>
<organism evidence="2 3">
    <name type="scientific">Deinococcus aquiradiocola</name>
    <dbReference type="NCBI Taxonomy" id="393059"/>
    <lineage>
        <taxon>Bacteria</taxon>
        <taxon>Thermotogati</taxon>
        <taxon>Deinococcota</taxon>
        <taxon>Deinococci</taxon>
        <taxon>Deinococcales</taxon>
        <taxon>Deinococcaceae</taxon>
        <taxon>Deinococcus</taxon>
    </lineage>
</organism>
<dbReference type="Gene3D" id="3.40.50.300">
    <property type="entry name" value="P-loop containing nucleotide triphosphate hydrolases"/>
    <property type="match status" value="1"/>
</dbReference>
<dbReference type="SUPFAM" id="SSF52540">
    <property type="entry name" value="P-loop containing nucleoside triphosphate hydrolases"/>
    <property type="match status" value="1"/>
</dbReference>
<dbReference type="Proteomes" id="UP000635726">
    <property type="component" value="Unassembled WGS sequence"/>
</dbReference>
<evidence type="ECO:0000313" key="3">
    <source>
        <dbReference type="Proteomes" id="UP000635726"/>
    </source>
</evidence>
<reference evidence="2" key="1">
    <citation type="journal article" date="2014" name="Int. J. Syst. Evol. Microbiol.">
        <title>Complete genome sequence of Corynebacterium casei LMG S-19264T (=DSM 44701T), isolated from a smear-ripened cheese.</title>
        <authorList>
            <consortium name="US DOE Joint Genome Institute (JGI-PGF)"/>
            <person name="Walter F."/>
            <person name="Albersmeier A."/>
            <person name="Kalinowski J."/>
            <person name="Ruckert C."/>
        </authorList>
    </citation>
    <scope>NUCLEOTIDE SEQUENCE</scope>
    <source>
        <strain evidence="2">JCM 14371</strain>
    </source>
</reference>
<reference evidence="2" key="2">
    <citation type="submission" date="2020-09" db="EMBL/GenBank/DDBJ databases">
        <authorList>
            <person name="Sun Q."/>
            <person name="Ohkuma M."/>
        </authorList>
    </citation>
    <scope>NUCLEOTIDE SEQUENCE</scope>
    <source>
        <strain evidence="2">JCM 14371</strain>
    </source>
</reference>